<feature type="compositionally biased region" description="Basic and acidic residues" evidence="1">
    <location>
        <begin position="879"/>
        <end position="899"/>
    </location>
</feature>
<feature type="region of interest" description="Disordered" evidence="1">
    <location>
        <begin position="505"/>
        <end position="550"/>
    </location>
</feature>
<dbReference type="VEuPathDB" id="CryptoDB:Cvel_2411"/>
<protein>
    <submittedName>
        <fullName evidence="3">Uncharacterized protein</fullName>
    </submittedName>
</protein>
<feature type="region of interest" description="Disordered" evidence="1">
    <location>
        <begin position="879"/>
        <end position="906"/>
    </location>
</feature>
<keyword evidence="2" id="KW-0812">Transmembrane</keyword>
<feature type="region of interest" description="Disordered" evidence="1">
    <location>
        <begin position="310"/>
        <end position="345"/>
    </location>
</feature>
<reference evidence="3" key="1">
    <citation type="submission" date="2014-11" db="EMBL/GenBank/DDBJ databases">
        <authorList>
            <person name="Otto D Thomas"/>
            <person name="Naeem Raeece"/>
        </authorList>
    </citation>
    <scope>NUCLEOTIDE SEQUENCE</scope>
</reference>
<dbReference type="EMBL" id="CDMZ01005898">
    <property type="protein sequence ID" value="CEM55660.1"/>
    <property type="molecule type" value="Genomic_DNA"/>
</dbReference>
<gene>
    <name evidence="3" type="ORF">Cvel_2411</name>
</gene>
<keyword evidence="2" id="KW-0472">Membrane</keyword>
<evidence type="ECO:0000256" key="1">
    <source>
        <dbReference type="SAM" id="MobiDB-lite"/>
    </source>
</evidence>
<name>A0A0G4IEL5_9ALVE</name>
<sequence>MTPARNRGALEWKGVEETGSVVGRRRRRPIGGEALVAHKGPARKLFKNVCLQASQGGDQGLRVQEMCAESEEKGDGVKSAEKFSEDPHLVNFVRRVDGGAAGPLSLSPLWKRICWLSLFGFVRQAVFVFFLYFFSTSFLKISKALLFRLFSPHFFLKKAEHFSKGAGSEFVLRMGLLQPVGTRLLAAAGGGCLLLAAWKAHKMTSIFYSNRVLMNPRFYATCLMLLCRCSTLEKKKTLSPVAALSPLLALASDNLNWFLRINLTGAAFWGVVAVLRGLPVALLWGAVCLHLVYSALALFTIPAQMLVEGEETGGRGADPEEEREGEEPSSRGRFGSCEENDRKKKKPSPFLNLIEESVFEWERGGGERARGSWAFVLDFLGGKRGGKEDEEVKFARFEISEFPFGPPLTERSCLERFCLFQSKLNEESHSGEGGGIKRDAAKDAEIGGEERVDPLRILSICMRQILWLGAQYGSSKTVAVPLSSSDYSLSSPDIAPLLPFDHERRVSSAAAEEDHPGEGEGPGGYAGEKTRDPEQEVNPMDEEGSAEGASLEVLAEEREGGEGRDEEYDFEGVDNLEAVWGAVGLSGSGYRSVIDLEDTRALLGPGRQTRKRQKRIRECGVVCEQLQQEQRDEETGDRMAVSLSLEVNSDPERFCDLLTDKYGQLCFAGPSIQSAWLSDLDCCEKREVPEGVCDPDVSTMIFELWAETQIWRLGSETGESVGRRLLAADVGHRIGGSFYIATRWHDEDPLSRSVLPGFVLALAEGEFLRQQCGVRFLDFGQNAAGKWEMGTWKNALASRIRNSDFLPEFRSLRNERGLLGSVCRGKGYDAGNTFIENPLFSAASLGNAAFTAGSHEVLLKRIQSKDLWGVDEVAKLGSPEDRRARQKRADKEKQRELQKKRLKRRI</sequence>
<evidence type="ECO:0000256" key="2">
    <source>
        <dbReference type="SAM" id="Phobius"/>
    </source>
</evidence>
<feature type="compositionally biased region" description="Basic and acidic residues" evidence="1">
    <location>
        <begin position="505"/>
        <end position="518"/>
    </location>
</feature>
<organism evidence="3">
    <name type="scientific">Chromera velia CCMP2878</name>
    <dbReference type="NCBI Taxonomy" id="1169474"/>
    <lineage>
        <taxon>Eukaryota</taxon>
        <taxon>Sar</taxon>
        <taxon>Alveolata</taxon>
        <taxon>Colpodellida</taxon>
        <taxon>Chromeraceae</taxon>
        <taxon>Chromera</taxon>
    </lineage>
</organism>
<proteinExistence type="predicted"/>
<keyword evidence="2" id="KW-1133">Transmembrane helix</keyword>
<feature type="transmembrane region" description="Helical" evidence="2">
    <location>
        <begin position="180"/>
        <end position="198"/>
    </location>
</feature>
<dbReference type="AlphaFoldDB" id="A0A0G4IEL5"/>
<evidence type="ECO:0000313" key="3">
    <source>
        <dbReference type="EMBL" id="CEM55660.1"/>
    </source>
</evidence>
<accession>A0A0G4IEL5</accession>